<dbReference type="PANTHER" id="PTHR43806">
    <property type="entry name" value="PEPTIDASE S8"/>
    <property type="match status" value="1"/>
</dbReference>
<dbReference type="InterPro" id="IPR022398">
    <property type="entry name" value="Peptidase_S8_His-AS"/>
</dbReference>
<dbReference type="InterPro" id="IPR015500">
    <property type="entry name" value="Peptidase_S8_subtilisin-rel"/>
</dbReference>
<dbReference type="SUPFAM" id="SSF52743">
    <property type="entry name" value="Subtilisin-like"/>
    <property type="match status" value="1"/>
</dbReference>
<evidence type="ECO:0000256" key="5">
    <source>
        <dbReference type="PIRSR" id="PIRSR615500-1"/>
    </source>
</evidence>
<evidence type="ECO:0000256" key="8">
    <source>
        <dbReference type="SAM" id="MobiDB-lite"/>
    </source>
</evidence>
<feature type="domain" description="Peptidase S8/S53" evidence="9">
    <location>
        <begin position="139"/>
        <end position="418"/>
    </location>
</feature>
<dbReference type="PROSITE" id="PS00138">
    <property type="entry name" value="SUBTILASE_SER"/>
    <property type="match status" value="1"/>
</dbReference>
<dbReference type="InterPro" id="IPR050131">
    <property type="entry name" value="Peptidase_S8_subtilisin-like"/>
</dbReference>
<dbReference type="InterPro" id="IPR023827">
    <property type="entry name" value="Peptidase_S8_Asp-AS"/>
</dbReference>
<dbReference type="CDD" id="cd07487">
    <property type="entry name" value="Peptidases_S8_1"/>
    <property type="match status" value="1"/>
</dbReference>
<dbReference type="AlphaFoldDB" id="A0A9W5TXX7"/>
<feature type="active site" description="Charge relay system" evidence="5 6">
    <location>
        <position position="180"/>
    </location>
</feature>
<dbReference type="PANTHER" id="PTHR43806:SF65">
    <property type="entry name" value="SERINE PROTEASE APRX"/>
    <property type="match status" value="1"/>
</dbReference>
<dbReference type="Proteomes" id="UP000621492">
    <property type="component" value="Unassembled WGS sequence"/>
</dbReference>
<dbReference type="PROSITE" id="PS00137">
    <property type="entry name" value="SUBTILASE_HIS"/>
    <property type="match status" value="1"/>
</dbReference>
<evidence type="ECO:0000256" key="7">
    <source>
        <dbReference type="RuleBase" id="RU003355"/>
    </source>
</evidence>
<feature type="active site" description="Charge relay system" evidence="5 6">
    <location>
        <position position="372"/>
    </location>
</feature>
<feature type="region of interest" description="Disordered" evidence="8">
    <location>
        <begin position="178"/>
        <end position="201"/>
    </location>
</feature>
<proteinExistence type="inferred from homology"/>
<dbReference type="Gene3D" id="3.40.50.200">
    <property type="entry name" value="Peptidase S8/S53 domain"/>
    <property type="match status" value="1"/>
</dbReference>
<keyword evidence="4 6" id="KW-0720">Serine protease</keyword>
<dbReference type="Pfam" id="PF00082">
    <property type="entry name" value="Peptidase_S8"/>
    <property type="match status" value="1"/>
</dbReference>
<dbReference type="GO" id="GO:0004252">
    <property type="term" value="F:serine-type endopeptidase activity"/>
    <property type="evidence" value="ECO:0007669"/>
    <property type="project" value="UniProtKB-UniRule"/>
</dbReference>
<reference evidence="10" key="1">
    <citation type="journal article" date="2014" name="Int. J. Syst. Evol. Microbiol.">
        <title>Complete genome sequence of Corynebacterium casei LMG S-19264T (=DSM 44701T), isolated from a smear-ripened cheese.</title>
        <authorList>
            <consortium name="US DOE Joint Genome Institute (JGI-PGF)"/>
            <person name="Walter F."/>
            <person name="Albersmeier A."/>
            <person name="Kalinowski J."/>
            <person name="Ruckert C."/>
        </authorList>
    </citation>
    <scope>NUCLEOTIDE SEQUENCE</scope>
    <source>
        <strain evidence="10">CGMCC 1.15454</strain>
    </source>
</reference>
<dbReference type="PROSITE" id="PS00136">
    <property type="entry name" value="SUBTILASE_ASP"/>
    <property type="match status" value="1"/>
</dbReference>
<accession>A0A9W5TXX7</accession>
<dbReference type="PRINTS" id="PR00723">
    <property type="entry name" value="SUBTILISIN"/>
</dbReference>
<dbReference type="InterPro" id="IPR023828">
    <property type="entry name" value="Peptidase_S8_Ser-AS"/>
</dbReference>
<evidence type="ECO:0000313" key="10">
    <source>
        <dbReference type="EMBL" id="GGB42420.1"/>
    </source>
</evidence>
<keyword evidence="2 6" id="KW-0645">Protease</keyword>
<feature type="active site" description="Charge relay system" evidence="5 6">
    <location>
        <position position="148"/>
    </location>
</feature>
<evidence type="ECO:0000313" key="11">
    <source>
        <dbReference type="Proteomes" id="UP000621492"/>
    </source>
</evidence>
<feature type="compositionally biased region" description="Low complexity" evidence="8">
    <location>
        <begin position="185"/>
        <end position="195"/>
    </location>
</feature>
<dbReference type="PROSITE" id="PS51892">
    <property type="entry name" value="SUBTILASE"/>
    <property type="match status" value="1"/>
</dbReference>
<sequence>MSGFSVVQLARRMGHKLDHNMRRELVKFYHPFRSVPCFLHRPLEFLRKRTKKIPVVIEFNAESYELGLNDVKRTTRRLRHQFHSMCGCSTKLSIGKIGRLLENCHHIKKIHFDRKMTTLLDVAAPSINSDQLKQSGLTGKDVTIAVIDTGIHPHADLEGRIVAFKDFVKNKTAPYDDNGHGTHCAGDAAGDGSSSEGKYQGPAPEANLVGVKVLNKMGSGSLSTVIAGIDWCIENQSQYNINVLSLSLGSEAQQPAEDDPVVRAVEEAWNSGLVVCVAAGNEGPSAQTIASPGISPKVITVGAANDNDTVDRSDDVVADFSSRGPTIDGLVKPDLLTPGVNIISLRSPGSFLDKTNSGEVVENDYFSLSGTSMATPICAGVVAQLLQKESNLSPDQVKEKLVNACEDIGQPPNVQGNGYLNAANLISE</sequence>
<gene>
    <name evidence="10" type="primary">aprX</name>
    <name evidence="10" type="ORF">GCM10011409_19980</name>
</gene>
<keyword evidence="3 6" id="KW-0378">Hydrolase</keyword>
<comment type="similarity">
    <text evidence="1 6 7">Belongs to the peptidase S8 family.</text>
</comment>
<evidence type="ECO:0000256" key="2">
    <source>
        <dbReference type="ARBA" id="ARBA00022670"/>
    </source>
</evidence>
<name>A0A9W5TXX7_9BACI</name>
<dbReference type="EMBL" id="BMJD01000013">
    <property type="protein sequence ID" value="GGB42420.1"/>
    <property type="molecule type" value="Genomic_DNA"/>
</dbReference>
<dbReference type="InterPro" id="IPR000209">
    <property type="entry name" value="Peptidase_S8/S53_dom"/>
</dbReference>
<dbReference type="InterPro" id="IPR036852">
    <property type="entry name" value="Peptidase_S8/S53_dom_sf"/>
</dbReference>
<evidence type="ECO:0000256" key="4">
    <source>
        <dbReference type="ARBA" id="ARBA00022825"/>
    </source>
</evidence>
<comment type="caution">
    <text evidence="10">The sequence shown here is derived from an EMBL/GenBank/DDBJ whole genome shotgun (WGS) entry which is preliminary data.</text>
</comment>
<evidence type="ECO:0000259" key="9">
    <source>
        <dbReference type="Pfam" id="PF00082"/>
    </source>
</evidence>
<reference evidence="10" key="2">
    <citation type="submission" date="2020-09" db="EMBL/GenBank/DDBJ databases">
        <authorList>
            <person name="Sun Q."/>
            <person name="Zhou Y."/>
        </authorList>
    </citation>
    <scope>NUCLEOTIDE SEQUENCE</scope>
    <source>
        <strain evidence="10">CGMCC 1.15454</strain>
    </source>
</reference>
<evidence type="ECO:0000256" key="6">
    <source>
        <dbReference type="PROSITE-ProRule" id="PRU01240"/>
    </source>
</evidence>
<protein>
    <submittedName>
        <fullName evidence="10">Serine protease AprX</fullName>
    </submittedName>
</protein>
<evidence type="ECO:0000256" key="1">
    <source>
        <dbReference type="ARBA" id="ARBA00011073"/>
    </source>
</evidence>
<evidence type="ECO:0000256" key="3">
    <source>
        <dbReference type="ARBA" id="ARBA00022801"/>
    </source>
</evidence>
<organism evidence="10 11">
    <name type="scientific">Lentibacillus populi</name>
    <dbReference type="NCBI Taxonomy" id="1827502"/>
    <lineage>
        <taxon>Bacteria</taxon>
        <taxon>Bacillati</taxon>
        <taxon>Bacillota</taxon>
        <taxon>Bacilli</taxon>
        <taxon>Bacillales</taxon>
        <taxon>Bacillaceae</taxon>
        <taxon>Lentibacillus</taxon>
    </lineage>
</organism>
<dbReference type="GO" id="GO:0006508">
    <property type="term" value="P:proteolysis"/>
    <property type="evidence" value="ECO:0007669"/>
    <property type="project" value="UniProtKB-KW"/>
</dbReference>
<keyword evidence="11" id="KW-1185">Reference proteome</keyword>
<dbReference type="RefSeq" id="WP_088051252.1">
    <property type="nucleotide sequence ID" value="NZ_BMJD01000013.1"/>
</dbReference>